<sequence>MALQERRCRKAKPVFMEPVDQSMNIIQRKHPIRACARHTCIRISSSVSVLYELVPVTLVSEYHPAHWEYLDPACDALWSQTNDKRTGPLFPPASGQTLDSLESPPQ</sequence>
<dbReference type="Proteomes" id="UP000735302">
    <property type="component" value="Unassembled WGS sequence"/>
</dbReference>
<evidence type="ECO:0000313" key="2">
    <source>
        <dbReference type="EMBL" id="GFO46379.1"/>
    </source>
</evidence>
<keyword evidence="3" id="KW-1185">Reference proteome</keyword>
<name>A0AAV4DQU6_9GAST</name>
<accession>A0AAV4DQU6</accession>
<dbReference type="EMBL" id="BLXT01008183">
    <property type="protein sequence ID" value="GFO46379.1"/>
    <property type="molecule type" value="Genomic_DNA"/>
</dbReference>
<evidence type="ECO:0000313" key="3">
    <source>
        <dbReference type="Proteomes" id="UP000735302"/>
    </source>
</evidence>
<dbReference type="AlphaFoldDB" id="A0AAV4DQU6"/>
<gene>
    <name evidence="2" type="ORF">PoB_007288400</name>
</gene>
<organism evidence="2 3">
    <name type="scientific">Plakobranchus ocellatus</name>
    <dbReference type="NCBI Taxonomy" id="259542"/>
    <lineage>
        <taxon>Eukaryota</taxon>
        <taxon>Metazoa</taxon>
        <taxon>Spiralia</taxon>
        <taxon>Lophotrochozoa</taxon>
        <taxon>Mollusca</taxon>
        <taxon>Gastropoda</taxon>
        <taxon>Heterobranchia</taxon>
        <taxon>Euthyneura</taxon>
        <taxon>Panpulmonata</taxon>
        <taxon>Sacoglossa</taxon>
        <taxon>Placobranchoidea</taxon>
        <taxon>Plakobranchidae</taxon>
        <taxon>Plakobranchus</taxon>
    </lineage>
</organism>
<feature type="region of interest" description="Disordered" evidence="1">
    <location>
        <begin position="85"/>
        <end position="106"/>
    </location>
</feature>
<protein>
    <submittedName>
        <fullName evidence="2">Uncharacterized protein</fullName>
    </submittedName>
</protein>
<reference evidence="2 3" key="1">
    <citation type="journal article" date="2021" name="Elife">
        <title>Chloroplast acquisition without the gene transfer in kleptoplastic sea slugs, Plakobranchus ocellatus.</title>
        <authorList>
            <person name="Maeda T."/>
            <person name="Takahashi S."/>
            <person name="Yoshida T."/>
            <person name="Shimamura S."/>
            <person name="Takaki Y."/>
            <person name="Nagai Y."/>
            <person name="Toyoda A."/>
            <person name="Suzuki Y."/>
            <person name="Arimoto A."/>
            <person name="Ishii H."/>
            <person name="Satoh N."/>
            <person name="Nishiyama T."/>
            <person name="Hasebe M."/>
            <person name="Maruyama T."/>
            <person name="Minagawa J."/>
            <person name="Obokata J."/>
            <person name="Shigenobu S."/>
        </authorList>
    </citation>
    <scope>NUCLEOTIDE SEQUENCE [LARGE SCALE GENOMIC DNA]</scope>
</reference>
<comment type="caution">
    <text evidence="2">The sequence shown here is derived from an EMBL/GenBank/DDBJ whole genome shotgun (WGS) entry which is preliminary data.</text>
</comment>
<evidence type="ECO:0000256" key="1">
    <source>
        <dbReference type="SAM" id="MobiDB-lite"/>
    </source>
</evidence>
<proteinExistence type="predicted"/>